<dbReference type="InterPro" id="IPR027417">
    <property type="entry name" value="P-loop_NTPase"/>
</dbReference>
<dbReference type="STRING" id="797419.SAMN05216556_13915"/>
<name>A0A1M6P3T1_9FLAO</name>
<dbReference type="EMBL" id="FQYV01000042">
    <property type="protein sequence ID" value="SHK02553.1"/>
    <property type="molecule type" value="Genomic_DNA"/>
</dbReference>
<protein>
    <submittedName>
        <fullName evidence="2">AAA domain (Dynein-related subfamily)</fullName>
    </submittedName>
</protein>
<dbReference type="SUPFAM" id="SSF52540">
    <property type="entry name" value="P-loop containing nucleoside triphosphate hydrolases"/>
    <property type="match status" value="1"/>
</dbReference>
<reference evidence="3" key="1">
    <citation type="submission" date="2016-11" db="EMBL/GenBank/DDBJ databases">
        <authorList>
            <person name="Varghese N."/>
            <person name="Submissions S."/>
        </authorList>
    </citation>
    <scope>NUCLEOTIDE SEQUENCE [LARGE SCALE GENOMIC DNA]</scope>
    <source>
        <strain evidence="3">DSM 26349</strain>
    </source>
</reference>
<keyword evidence="3" id="KW-1185">Reference proteome</keyword>
<dbReference type="PANTHER" id="PTHR37291">
    <property type="entry name" value="5-METHYLCYTOSINE-SPECIFIC RESTRICTION ENZYME B"/>
    <property type="match status" value="1"/>
</dbReference>
<gene>
    <name evidence="2" type="ORF">SAMN04487908_1424</name>
</gene>
<evidence type="ECO:0000259" key="1">
    <source>
        <dbReference type="SMART" id="SM00382"/>
    </source>
</evidence>
<dbReference type="Gene3D" id="3.40.50.300">
    <property type="entry name" value="P-loop containing nucleotide triphosphate hydrolases"/>
    <property type="match status" value="1"/>
</dbReference>
<dbReference type="PANTHER" id="PTHR37291:SF1">
    <property type="entry name" value="TYPE IV METHYL-DIRECTED RESTRICTION ENZYME ECOKMCRB SUBUNIT"/>
    <property type="match status" value="1"/>
</dbReference>
<accession>A0A1M6P3T1</accession>
<evidence type="ECO:0000313" key="2">
    <source>
        <dbReference type="EMBL" id="SHK02553.1"/>
    </source>
</evidence>
<feature type="domain" description="AAA+ ATPase" evidence="1">
    <location>
        <begin position="198"/>
        <end position="366"/>
    </location>
</feature>
<dbReference type="InterPro" id="IPR052934">
    <property type="entry name" value="Methyl-DNA_Rec/Restrict_Enz"/>
</dbReference>
<dbReference type="SMART" id="SM00382">
    <property type="entry name" value="AAA"/>
    <property type="match status" value="1"/>
</dbReference>
<organism evidence="2 3">
    <name type="scientific">Aequorivita viscosa</name>
    <dbReference type="NCBI Taxonomy" id="797419"/>
    <lineage>
        <taxon>Bacteria</taxon>
        <taxon>Pseudomonadati</taxon>
        <taxon>Bacteroidota</taxon>
        <taxon>Flavobacteriia</taxon>
        <taxon>Flavobacteriales</taxon>
        <taxon>Flavobacteriaceae</taxon>
        <taxon>Aequorivita</taxon>
    </lineage>
</organism>
<dbReference type="AlphaFoldDB" id="A0A1M6P3T1"/>
<dbReference type="InterPro" id="IPR003593">
    <property type="entry name" value="AAA+_ATPase"/>
</dbReference>
<evidence type="ECO:0000313" key="3">
    <source>
        <dbReference type="Proteomes" id="UP000184172"/>
    </source>
</evidence>
<dbReference type="Proteomes" id="UP000184172">
    <property type="component" value="Unassembled WGS sequence"/>
</dbReference>
<sequence>MVLSLANEAKMKRKLTLEDFGNNVEIPFKILRDHDFEIKNKSVVENHNNKEQFKKWVLDNLTEKSGAGPAYITSIEWLSNRFYENGKISKKSIFEIEDVELITELHSEVKNIQRDKTSYIYNKDAPSYGERYFYSASLSKYKEFLLTKNNTQLQEQEIAGIAVTNKKFKLNSFSEQLDHSGLVYSRQLITRFTSSLLTKPFVILTGLSGSGKTKLAQAFVQWICQDDNQYRIVPVGADWTNREPLLGYPNALNPKEYVKPENKVLDLMIKAQSNPELPFFLILDEMNLSHVERYFADFLSVMESNEEIPLHAEDKVENGVPSNIKLPSNLFIIGTVNIDETTNMFSPKVLDRANTIEFRVNDTEMESFLNTMQELNMEALYQKGATMAQDFLKLSYNKSFATEDVDDINETLLMFFGELKKTGAEFGYRTASEIMRLIHQLHVLDNSMSTDDKIDIVIMQKLLPKLHGSRRKLCPVLETLGGFCVNNKENIVKNIFGKDDFDFSNKEEVLYPLSLEKISRMYNGAIDNGFTSFAEA</sequence>
<proteinExistence type="predicted"/>